<dbReference type="Proteomes" id="UP001204798">
    <property type="component" value="Unassembled WGS sequence"/>
</dbReference>
<dbReference type="Pfam" id="PF13267">
    <property type="entry name" value="DUF4058"/>
    <property type="match status" value="1"/>
</dbReference>
<evidence type="ECO:0000313" key="2">
    <source>
        <dbReference type="Proteomes" id="UP001204798"/>
    </source>
</evidence>
<proteinExistence type="predicted"/>
<accession>A0ABT2ERB0</accession>
<gene>
    <name evidence="1" type="ORF">M2350_002901</name>
</gene>
<evidence type="ECO:0008006" key="3">
    <source>
        <dbReference type="Google" id="ProtNLM"/>
    </source>
</evidence>
<dbReference type="RefSeq" id="WP_259099715.1">
    <property type="nucleotide sequence ID" value="NZ_CP130454.1"/>
</dbReference>
<dbReference type="InterPro" id="IPR025132">
    <property type="entry name" value="DUF4058"/>
</dbReference>
<evidence type="ECO:0000313" key="1">
    <source>
        <dbReference type="EMBL" id="MCS3920472.1"/>
    </source>
</evidence>
<reference evidence="1 2" key="1">
    <citation type="submission" date="2022-08" db="EMBL/GenBank/DDBJ databases">
        <title>Bacterial and archaeal communities from various locations to study Microbial Dark Matter (Phase II).</title>
        <authorList>
            <person name="Stepanauskas R."/>
        </authorList>
    </citation>
    <scope>NUCLEOTIDE SEQUENCE [LARGE SCALE GENOMIC DNA]</scope>
    <source>
        <strain evidence="1 2">PD1</strain>
    </source>
</reference>
<comment type="caution">
    <text evidence="1">The sequence shown here is derived from an EMBL/GenBank/DDBJ whole genome shotgun (WGS) entry which is preliminary data.</text>
</comment>
<name>A0ABT2ERB0_9BACT</name>
<keyword evidence="2" id="KW-1185">Reference proteome</keyword>
<protein>
    <recommendedName>
        <fullName evidence="3">DUF4058 family protein</fullName>
    </recommendedName>
</protein>
<dbReference type="EMBL" id="JANUCP010000005">
    <property type="protein sequence ID" value="MCS3920472.1"/>
    <property type="molecule type" value="Genomic_DNA"/>
</dbReference>
<organism evidence="1 2">
    <name type="scientific">Candidatus Fervidibacter sacchari</name>
    <dbReference type="NCBI Taxonomy" id="1448929"/>
    <lineage>
        <taxon>Bacteria</taxon>
        <taxon>Candidatus Fervidibacterota</taxon>
        <taxon>Candidatus Fervidibacter</taxon>
    </lineage>
</organism>
<sequence>MPSPFPGFDPYLEDDRFWHDFHQTFIVTAREFLNPQLPPRYRVRIEERALVMTEPPKPSQQFERVIYPDIAISRQAPQPTGVATATVTALEVETEVVADEPVIVEFMAETERRQSFIKIIDRTNERLVTVIELLSPSNKRTGEWRTAYLQKQFSYLEGGVNLVEIDLLRQGKHTVAVPEYALERIKPFYGIVSVWRFHIRHRFEVYPVRLQERLPRIAVPLLPEDKDVVLDIQWVFNRCYDLGRYGLDIDYTQPPPVPLTDEEKAWLEKLLQEKGLRKAESEGT</sequence>